<evidence type="ECO:0000256" key="4">
    <source>
        <dbReference type="ARBA" id="ARBA00022833"/>
    </source>
</evidence>
<keyword evidence="8" id="KW-1185">Reference proteome</keyword>
<dbReference type="Pfam" id="PF05699">
    <property type="entry name" value="Dimer_Tnp_hAT"/>
    <property type="match status" value="1"/>
</dbReference>
<evidence type="ECO:0000313" key="8">
    <source>
        <dbReference type="Proteomes" id="UP000620124"/>
    </source>
</evidence>
<evidence type="ECO:0000256" key="1">
    <source>
        <dbReference type="ARBA" id="ARBA00004123"/>
    </source>
</evidence>
<dbReference type="PANTHER" id="PTHR46481:SF10">
    <property type="entry name" value="ZINC FINGER BED DOMAIN-CONTAINING PROTEIN 39"/>
    <property type="match status" value="1"/>
</dbReference>
<dbReference type="AlphaFoldDB" id="A0A8H7DEA2"/>
<keyword evidence="2" id="KW-0479">Metal-binding</keyword>
<dbReference type="Proteomes" id="UP000620124">
    <property type="component" value="Unassembled WGS sequence"/>
</dbReference>
<accession>A0A8H7DEA2</accession>
<dbReference type="InterPro" id="IPR008906">
    <property type="entry name" value="HATC_C_dom"/>
</dbReference>
<sequence length="447" mass="51798">MSDNATFKDTLIVRLETRLLRIGLTVFPATEARLRCFPHTTHLAVLKRLEAIDAIKKPDPQSQAAYQEMVTMRVERDHEDDGPGDDKGDAKDELDVSLHLKAVPKIRCIIFAVQSSPQWHQLWFEEFQTQHQPLLKLILDVCTRWSSTYQMLCRALNYRATIDGFVYHNWDLRHLEITDAEWNAIGTVADWSKVFHPATTQIFRTQQSMLSTTHMVFQGLQDHQHNIIYELPWTYSMPPRLKRRFIETHCKLSDYYESDDSPYYMRAAVLDPRIGYKALRRDFVDDSESLDSPEASVTRVCHHLNADYSAWSAPPPVVAPYMSIVSLSSHWALCQKLNSSQQYQQGTRRAIDKIDVFLEAVQQDFDPCDPIPWWYARRHQFPHLYSLTRNVLAIPRSAVAVERIFSSSRDTTFLCRARVSPETIRTLMIVKQHLRLAHSAVDELTAL</sequence>
<gene>
    <name evidence="7" type="ORF">MVEN_00087600</name>
</gene>
<dbReference type="InterPro" id="IPR052035">
    <property type="entry name" value="ZnF_BED_domain_contain"/>
</dbReference>
<dbReference type="GO" id="GO:0046983">
    <property type="term" value="F:protein dimerization activity"/>
    <property type="evidence" value="ECO:0007669"/>
    <property type="project" value="InterPro"/>
</dbReference>
<dbReference type="EMBL" id="JACAZI010000001">
    <property type="protein sequence ID" value="KAF7372279.1"/>
    <property type="molecule type" value="Genomic_DNA"/>
</dbReference>
<name>A0A8H7DEA2_9AGAR</name>
<keyword evidence="4" id="KW-0862">Zinc</keyword>
<comment type="subcellular location">
    <subcellularLocation>
        <location evidence="1">Nucleus</location>
    </subcellularLocation>
</comment>
<evidence type="ECO:0000256" key="3">
    <source>
        <dbReference type="ARBA" id="ARBA00022771"/>
    </source>
</evidence>
<keyword evidence="3" id="KW-0863">Zinc-finger</keyword>
<dbReference type="PANTHER" id="PTHR46481">
    <property type="entry name" value="ZINC FINGER BED DOMAIN-CONTAINING PROTEIN 4"/>
    <property type="match status" value="1"/>
</dbReference>
<evidence type="ECO:0000256" key="2">
    <source>
        <dbReference type="ARBA" id="ARBA00022723"/>
    </source>
</evidence>
<dbReference type="SUPFAM" id="SSF53098">
    <property type="entry name" value="Ribonuclease H-like"/>
    <property type="match status" value="1"/>
</dbReference>
<proteinExistence type="predicted"/>
<feature type="domain" description="HAT C-terminal dimerisation" evidence="6">
    <location>
        <begin position="360"/>
        <end position="433"/>
    </location>
</feature>
<keyword evidence="5" id="KW-0539">Nucleus</keyword>
<comment type="caution">
    <text evidence="7">The sequence shown here is derived from an EMBL/GenBank/DDBJ whole genome shotgun (WGS) entry which is preliminary data.</text>
</comment>
<evidence type="ECO:0000256" key="5">
    <source>
        <dbReference type="ARBA" id="ARBA00023242"/>
    </source>
</evidence>
<organism evidence="7 8">
    <name type="scientific">Mycena venus</name>
    <dbReference type="NCBI Taxonomy" id="2733690"/>
    <lineage>
        <taxon>Eukaryota</taxon>
        <taxon>Fungi</taxon>
        <taxon>Dikarya</taxon>
        <taxon>Basidiomycota</taxon>
        <taxon>Agaricomycotina</taxon>
        <taxon>Agaricomycetes</taxon>
        <taxon>Agaricomycetidae</taxon>
        <taxon>Agaricales</taxon>
        <taxon>Marasmiineae</taxon>
        <taxon>Mycenaceae</taxon>
        <taxon>Mycena</taxon>
    </lineage>
</organism>
<dbReference type="GO" id="GO:0008270">
    <property type="term" value="F:zinc ion binding"/>
    <property type="evidence" value="ECO:0007669"/>
    <property type="project" value="UniProtKB-KW"/>
</dbReference>
<evidence type="ECO:0000259" key="6">
    <source>
        <dbReference type="Pfam" id="PF05699"/>
    </source>
</evidence>
<evidence type="ECO:0000313" key="7">
    <source>
        <dbReference type="EMBL" id="KAF7372279.1"/>
    </source>
</evidence>
<dbReference type="InterPro" id="IPR012337">
    <property type="entry name" value="RNaseH-like_sf"/>
</dbReference>
<protein>
    <submittedName>
        <fullName evidence="7">Transposase-like protein</fullName>
    </submittedName>
</protein>
<reference evidence="7" key="1">
    <citation type="submission" date="2020-05" db="EMBL/GenBank/DDBJ databases">
        <title>Mycena genomes resolve the evolution of fungal bioluminescence.</title>
        <authorList>
            <person name="Tsai I.J."/>
        </authorList>
    </citation>
    <scope>NUCLEOTIDE SEQUENCE</scope>
    <source>
        <strain evidence="7">CCC161011</strain>
    </source>
</reference>
<dbReference type="GO" id="GO:0005634">
    <property type="term" value="C:nucleus"/>
    <property type="evidence" value="ECO:0007669"/>
    <property type="project" value="UniProtKB-SubCell"/>
</dbReference>
<dbReference type="OrthoDB" id="1607513at2759"/>